<comment type="subcellular location">
    <subcellularLocation>
        <location evidence="1">Cell membrane</location>
        <topology evidence="1">Multi-pass membrane protein</topology>
    </subcellularLocation>
</comment>
<evidence type="ECO:0000256" key="4">
    <source>
        <dbReference type="ARBA" id="ARBA00022989"/>
    </source>
</evidence>
<keyword evidence="10" id="KW-1185">Reference proteome</keyword>
<dbReference type="InterPro" id="IPR049453">
    <property type="entry name" value="Memb_transporter_dom"/>
</dbReference>
<keyword evidence="3 7" id="KW-0812">Transmembrane</keyword>
<dbReference type="EMBL" id="MKIN01000019">
    <property type="protein sequence ID" value="OLP51609.1"/>
    <property type="molecule type" value="Genomic_DNA"/>
</dbReference>
<dbReference type="OrthoDB" id="7491335at2"/>
<evidence type="ECO:0000313" key="10">
    <source>
        <dbReference type="Proteomes" id="UP000185598"/>
    </source>
</evidence>
<comment type="similarity">
    <text evidence="6">Belongs to the YccS/YhfK family.</text>
</comment>
<name>A0A1Q9A9Q6_9HYPH</name>
<evidence type="ECO:0000256" key="6">
    <source>
        <dbReference type="ARBA" id="ARBA00043993"/>
    </source>
</evidence>
<dbReference type="STRING" id="887144.BJF91_16380"/>
<gene>
    <name evidence="9" type="ORF">BJF91_16380</name>
</gene>
<dbReference type="PANTHER" id="PTHR30509:SF9">
    <property type="entry name" value="MULTIDRUG RESISTANCE PROTEIN MDTO"/>
    <property type="match status" value="1"/>
</dbReference>
<evidence type="ECO:0000256" key="5">
    <source>
        <dbReference type="ARBA" id="ARBA00023136"/>
    </source>
</evidence>
<evidence type="ECO:0000313" key="9">
    <source>
        <dbReference type="EMBL" id="OLP51609.1"/>
    </source>
</evidence>
<feature type="transmembrane region" description="Helical" evidence="7">
    <location>
        <begin position="55"/>
        <end position="78"/>
    </location>
</feature>
<comment type="caution">
    <text evidence="9">The sequence shown here is derived from an EMBL/GenBank/DDBJ whole genome shotgun (WGS) entry which is preliminary data.</text>
</comment>
<dbReference type="Pfam" id="PF13515">
    <property type="entry name" value="FUSC_2"/>
    <property type="match status" value="1"/>
</dbReference>
<evidence type="ECO:0000256" key="3">
    <source>
        <dbReference type="ARBA" id="ARBA00022692"/>
    </source>
</evidence>
<protein>
    <recommendedName>
        <fullName evidence="8">Integral membrane bound transporter domain-containing protein</fullName>
    </recommendedName>
</protein>
<accession>A0A1Q9A9Q6</accession>
<organism evidence="9 10">
    <name type="scientific">Allorhizobium taibaishanense</name>
    <dbReference type="NCBI Taxonomy" id="887144"/>
    <lineage>
        <taxon>Bacteria</taxon>
        <taxon>Pseudomonadati</taxon>
        <taxon>Pseudomonadota</taxon>
        <taxon>Alphaproteobacteria</taxon>
        <taxon>Hyphomicrobiales</taxon>
        <taxon>Rhizobiaceae</taxon>
        <taxon>Rhizobium/Agrobacterium group</taxon>
        <taxon>Allorhizobium</taxon>
    </lineage>
</organism>
<feature type="transmembrane region" description="Helical" evidence="7">
    <location>
        <begin position="114"/>
        <end position="132"/>
    </location>
</feature>
<dbReference type="GO" id="GO:0005886">
    <property type="term" value="C:plasma membrane"/>
    <property type="evidence" value="ECO:0007669"/>
    <property type="project" value="UniProtKB-SubCell"/>
</dbReference>
<keyword evidence="4 7" id="KW-1133">Transmembrane helix</keyword>
<sequence>MRFAMMDSGFRPESPSGQWVRRLARWLELRAIGLTPEHLDMSDGLRSALIVGGPLLLVAAGHPEFGWAIFAAFWTCLADSGGTQAFRRRLLLSFAVLGSITAFFGSWLAGYGPVAGVAVGAFLVAINALLPLGSSISPLAAALLGVVGVVAAGYPHAAADALPLAGSFLIGSAWAVLVLTLLWRTDPWSPVRRSVAAVHARLADMAADLAAPQGHPSVGGPIWTFKSSQHRRAVRNSLERAKAHLARTSGPDDGAITAPLQAAILAADDVFHALLALDHLRSRDRQADISRLLTGAIRPCLLLAARDLAKGESRKAEIEASLAVIDRSIAGRRDAVAGAARRIAAALRWSENPAALDVSTYAAQALPARTILQGAVRSAVGVTFVTVAAHLFGLTYPYWAAMAVIVVLQPDRRMSWSRALERIVGSVAGSTLALAVLAVVGSPWLITAIVIPLSALTIALRSVSYTLFVTAVTLLFVLAMDMLHPGAGIASARMLDNVIGCLAAMLVTFAIWPERSPSISDLAVRAVEANRHYLAAVERGDEAEIAVARRAAGLASTQAEVAFHAPDRYLGKRPSPTDVEALAKARRLAGEAAVLWHSR</sequence>
<keyword evidence="2" id="KW-1003">Cell membrane</keyword>
<dbReference type="PANTHER" id="PTHR30509">
    <property type="entry name" value="P-HYDROXYBENZOIC ACID EFFLUX PUMP SUBUNIT-RELATED"/>
    <property type="match status" value="1"/>
</dbReference>
<evidence type="ECO:0000256" key="1">
    <source>
        <dbReference type="ARBA" id="ARBA00004651"/>
    </source>
</evidence>
<feature type="transmembrane region" description="Helical" evidence="7">
    <location>
        <begin position="495"/>
        <end position="512"/>
    </location>
</feature>
<feature type="transmembrane region" description="Helical" evidence="7">
    <location>
        <begin position="164"/>
        <end position="183"/>
    </location>
</feature>
<keyword evidence="5 7" id="KW-0472">Membrane</keyword>
<reference evidence="9 10" key="1">
    <citation type="submission" date="2016-09" db="EMBL/GenBank/DDBJ databases">
        <title>Rhizobium oryziradicis sp. nov., isolated from the root of rice.</title>
        <authorList>
            <person name="Zhao J."/>
            <person name="Zhang X."/>
        </authorList>
    </citation>
    <scope>NUCLEOTIDE SEQUENCE [LARGE SCALE GENOMIC DNA]</scope>
    <source>
        <strain evidence="9 10">14971</strain>
    </source>
</reference>
<dbReference type="AlphaFoldDB" id="A0A1Q9A9Q6"/>
<feature type="domain" description="Integral membrane bound transporter" evidence="8">
    <location>
        <begin position="386"/>
        <end position="507"/>
    </location>
</feature>
<evidence type="ECO:0000256" key="2">
    <source>
        <dbReference type="ARBA" id="ARBA00022475"/>
    </source>
</evidence>
<feature type="transmembrane region" description="Helical" evidence="7">
    <location>
        <begin position="139"/>
        <end position="158"/>
    </location>
</feature>
<dbReference type="Proteomes" id="UP000185598">
    <property type="component" value="Unassembled WGS sequence"/>
</dbReference>
<feature type="transmembrane region" description="Helical" evidence="7">
    <location>
        <begin position="90"/>
        <end position="108"/>
    </location>
</feature>
<evidence type="ECO:0000259" key="8">
    <source>
        <dbReference type="Pfam" id="PF13515"/>
    </source>
</evidence>
<feature type="transmembrane region" description="Helical" evidence="7">
    <location>
        <begin position="423"/>
        <end position="451"/>
    </location>
</feature>
<evidence type="ECO:0000256" key="7">
    <source>
        <dbReference type="SAM" id="Phobius"/>
    </source>
</evidence>
<proteinExistence type="inferred from homology"/>
<feature type="transmembrane region" description="Helical" evidence="7">
    <location>
        <begin position="463"/>
        <end position="483"/>
    </location>
</feature>